<protein>
    <submittedName>
        <fullName evidence="2">Uncharacterized protein</fullName>
    </submittedName>
</protein>
<comment type="caution">
    <text evidence="2">The sequence shown here is derived from an EMBL/GenBank/DDBJ whole genome shotgun (WGS) entry which is preliminary data.</text>
</comment>
<feature type="transmembrane region" description="Helical" evidence="1">
    <location>
        <begin position="25"/>
        <end position="50"/>
    </location>
</feature>
<accession>A0A8H7T572</accession>
<keyword evidence="1" id="KW-0472">Membrane</keyword>
<evidence type="ECO:0000313" key="2">
    <source>
        <dbReference type="EMBL" id="KAG4413347.1"/>
    </source>
</evidence>
<evidence type="ECO:0000256" key="1">
    <source>
        <dbReference type="SAM" id="Phobius"/>
    </source>
</evidence>
<reference evidence="2" key="1">
    <citation type="submission" date="2021-02" db="EMBL/GenBank/DDBJ databases">
        <title>Genome sequence Cadophora malorum strain M34.</title>
        <authorList>
            <person name="Stefanovic E."/>
            <person name="Vu D."/>
            <person name="Scully C."/>
            <person name="Dijksterhuis J."/>
            <person name="Roader J."/>
            <person name="Houbraken J."/>
        </authorList>
    </citation>
    <scope>NUCLEOTIDE SEQUENCE</scope>
    <source>
        <strain evidence="2">M34</strain>
    </source>
</reference>
<proteinExistence type="predicted"/>
<keyword evidence="1" id="KW-0812">Transmembrane</keyword>
<evidence type="ECO:0000313" key="3">
    <source>
        <dbReference type="Proteomes" id="UP000664132"/>
    </source>
</evidence>
<sequence length="62" mass="6975">MAVQTQQTQAKSTIKPNVVPFRARFPAWLIVLSRIIFIAGVNIPTLGLIFDPEIVELRAKWA</sequence>
<dbReference type="Proteomes" id="UP000664132">
    <property type="component" value="Unassembled WGS sequence"/>
</dbReference>
<gene>
    <name evidence="2" type="ORF">IFR04_013532</name>
</gene>
<keyword evidence="1" id="KW-1133">Transmembrane helix</keyword>
<dbReference type="EMBL" id="JAFJYH010000320">
    <property type="protein sequence ID" value="KAG4413347.1"/>
    <property type="molecule type" value="Genomic_DNA"/>
</dbReference>
<organism evidence="2 3">
    <name type="scientific">Cadophora malorum</name>
    <dbReference type="NCBI Taxonomy" id="108018"/>
    <lineage>
        <taxon>Eukaryota</taxon>
        <taxon>Fungi</taxon>
        <taxon>Dikarya</taxon>
        <taxon>Ascomycota</taxon>
        <taxon>Pezizomycotina</taxon>
        <taxon>Leotiomycetes</taxon>
        <taxon>Helotiales</taxon>
        <taxon>Ploettnerulaceae</taxon>
        <taxon>Cadophora</taxon>
    </lineage>
</organism>
<dbReference type="AlphaFoldDB" id="A0A8H7T572"/>
<name>A0A8H7T572_9HELO</name>
<keyword evidence="3" id="KW-1185">Reference proteome</keyword>